<proteinExistence type="inferred from homology"/>
<feature type="domain" description="Transketolase N-terminal" evidence="4">
    <location>
        <begin position="14"/>
        <end position="266"/>
    </location>
</feature>
<comment type="cofactor">
    <cofactor evidence="1">
        <name>thiamine diphosphate</name>
        <dbReference type="ChEBI" id="CHEBI:58937"/>
    </cofactor>
</comment>
<evidence type="ECO:0000313" key="6">
    <source>
        <dbReference type="Proteomes" id="UP000192790"/>
    </source>
</evidence>
<keyword evidence="6" id="KW-1185">Reference proteome</keyword>
<dbReference type="Pfam" id="PF00456">
    <property type="entry name" value="Transketolase_N"/>
    <property type="match status" value="1"/>
</dbReference>
<dbReference type="Gene3D" id="3.40.50.970">
    <property type="match status" value="1"/>
</dbReference>
<sequence length="283" mass="31105">MEKKQLVEKLSVFAEEIRLETLEEFAALGFGHVGGAMSVVETLAVLYGHEMKYDPKNPRWPDRDWLVLSKGHAGPALYATLSLKGFFSREMLFTLNRGGTKLPSHCDRNLTPGVDMTTGSLGQGISTAIGAALGNRMDGRDNYTYFILGDGECNEGQVWEGALFAPQHNLDHLIGFVDYNGQQLDGYTKDILDLGDIAAKFREFGWFAQEIDGHSVEAILDAVEAAKKNRGAPSMIVLRTKKGHGCTFAEGIEANHHIAFKPEQMEKALACTRTRLASAERAN</sequence>
<reference evidence="5 6" key="1">
    <citation type="submission" date="2017-04" db="EMBL/GenBank/DDBJ databases">
        <authorList>
            <person name="Afonso C.L."/>
            <person name="Miller P.J."/>
            <person name="Scott M.A."/>
            <person name="Spackman E."/>
            <person name="Goraichik I."/>
            <person name="Dimitrov K.M."/>
            <person name="Suarez D.L."/>
            <person name="Swayne D.E."/>
        </authorList>
    </citation>
    <scope>NUCLEOTIDE SEQUENCE [LARGE SCALE GENOMIC DNA]</scope>
    <source>
        <strain evidence="5 6">DSM 12816</strain>
    </source>
</reference>
<accession>A0A1W2AAB9</accession>
<gene>
    <name evidence="5" type="ORF">SAMN02745168_1662</name>
</gene>
<dbReference type="RefSeq" id="WP_084234334.1">
    <property type="nucleotide sequence ID" value="NZ_FWXW01000003.1"/>
</dbReference>
<dbReference type="EMBL" id="FWXW01000003">
    <property type="protein sequence ID" value="SMC57665.1"/>
    <property type="molecule type" value="Genomic_DNA"/>
</dbReference>
<dbReference type="InterPro" id="IPR029061">
    <property type="entry name" value="THDP-binding"/>
</dbReference>
<comment type="similarity">
    <text evidence="2">Belongs to the transketolase family.</text>
</comment>
<evidence type="ECO:0000256" key="2">
    <source>
        <dbReference type="ARBA" id="ARBA00007131"/>
    </source>
</evidence>
<protein>
    <submittedName>
        <fullName evidence="5">Transketolase</fullName>
    </submittedName>
</protein>
<organism evidence="5 6">
    <name type="scientific">Papillibacter cinnamivorans DSM 12816</name>
    <dbReference type="NCBI Taxonomy" id="1122930"/>
    <lineage>
        <taxon>Bacteria</taxon>
        <taxon>Bacillati</taxon>
        <taxon>Bacillota</taxon>
        <taxon>Clostridia</taxon>
        <taxon>Eubacteriales</taxon>
        <taxon>Oscillospiraceae</taxon>
        <taxon>Papillibacter</taxon>
    </lineage>
</organism>
<keyword evidence="3" id="KW-0786">Thiamine pyrophosphate</keyword>
<evidence type="ECO:0000256" key="3">
    <source>
        <dbReference type="ARBA" id="ARBA00023052"/>
    </source>
</evidence>
<evidence type="ECO:0000259" key="4">
    <source>
        <dbReference type="Pfam" id="PF00456"/>
    </source>
</evidence>
<dbReference type="AlphaFoldDB" id="A0A1W2AAB9"/>
<dbReference type="InterPro" id="IPR005474">
    <property type="entry name" value="Transketolase_N"/>
</dbReference>
<name>A0A1W2AAB9_9FIRM</name>
<dbReference type="PANTHER" id="PTHR47514">
    <property type="entry name" value="TRANSKETOLASE N-TERMINAL SECTION-RELATED"/>
    <property type="match status" value="1"/>
</dbReference>
<dbReference type="OrthoDB" id="8732661at2"/>
<dbReference type="Proteomes" id="UP000192790">
    <property type="component" value="Unassembled WGS sequence"/>
</dbReference>
<evidence type="ECO:0000256" key="1">
    <source>
        <dbReference type="ARBA" id="ARBA00001964"/>
    </source>
</evidence>
<dbReference type="CDD" id="cd02012">
    <property type="entry name" value="TPP_TK"/>
    <property type="match status" value="1"/>
</dbReference>
<evidence type="ECO:0000313" key="5">
    <source>
        <dbReference type="EMBL" id="SMC57665.1"/>
    </source>
</evidence>
<dbReference type="PANTHER" id="PTHR47514:SF1">
    <property type="entry name" value="TRANSKETOLASE N-TERMINAL SECTION-RELATED"/>
    <property type="match status" value="1"/>
</dbReference>
<dbReference type="SUPFAM" id="SSF52518">
    <property type="entry name" value="Thiamin diphosphate-binding fold (THDP-binding)"/>
    <property type="match status" value="1"/>
</dbReference>
<dbReference type="STRING" id="1122930.SAMN02745168_1662"/>